<dbReference type="STRING" id="1173111.SAMN05444955_108139"/>
<gene>
    <name evidence="1" type="ORF">SAMN05444955_108139</name>
</gene>
<dbReference type="OrthoDB" id="2991347at2"/>
<organism evidence="1 2">
    <name type="scientific">Lihuaxuella thermophila</name>
    <dbReference type="NCBI Taxonomy" id="1173111"/>
    <lineage>
        <taxon>Bacteria</taxon>
        <taxon>Bacillati</taxon>
        <taxon>Bacillota</taxon>
        <taxon>Bacilli</taxon>
        <taxon>Bacillales</taxon>
        <taxon>Thermoactinomycetaceae</taxon>
        <taxon>Lihuaxuella</taxon>
    </lineage>
</organism>
<reference evidence="1 2" key="1">
    <citation type="submission" date="2016-10" db="EMBL/GenBank/DDBJ databases">
        <authorList>
            <person name="de Groot N.N."/>
        </authorList>
    </citation>
    <scope>NUCLEOTIDE SEQUENCE [LARGE SCALE GENOMIC DNA]</scope>
    <source>
        <strain evidence="1 2">DSM 46701</strain>
    </source>
</reference>
<keyword evidence="2" id="KW-1185">Reference proteome</keyword>
<evidence type="ECO:0000313" key="1">
    <source>
        <dbReference type="EMBL" id="SEN29640.1"/>
    </source>
</evidence>
<evidence type="ECO:0000313" key="2">
    <source>
        <dbReference type="Proteomes" id="UP000199695"/>
    </source>
</evidence>
<accession>A0A1H8FDJ8</accession>
<proteinExistence type="predicted"/>
<dbReference type="EMBL" id="FOCQ01000008">
    <property type="protein sequence ID" value="SEN29640.1"/>
    <property type="molecule type" value="Genomic_DNA"/>
</dbReference>
<dbReference type="RefSeq" id="WP_089968659.1">
    <property type="nucleotide sequence ID" value="NZ_FOCQ01000008.1"/>
</dbReference>
<dbReference type="AlphaFoldDB" id="A0A1H8FDJ8"/>
<dbReference type="Proteomes" id="UP000199695">
    <property type="component" value="Unassembled WGS sequence"/>
</dbReference>
<sequence length="64" mass="7664">MPPLSSPSWIYELLQAHLTQEELKRVESFIHAESWASPSARQRDWFLKEEDIPLRFHLEIDMKV</sequence>
<name>A0A1H8FDJ8_9BACL</name>
<protein>
    <submittedName>
        <fullName evidence="1">Uncharacterized protein</fullName>
    </submittedName>
</protein>